<dbReference type="OrthoDB" id="77835at2759"/>
<evidence type="ECO:0000259" key="8">
    <source>
        <dbReference type="PROSITE" id="PS51987"/>
    </source>
</evidence>
<evidence type="ECO:0000256" key="4">
    <source>
        <dbReference type="ARBA" id="ARBA00039404"/>
    </source>
</evidence>
<accession>A0A914AID5</accession>
<keyword evidence="10" id="KW-1185">Reference proteome</keyword>
<dbReference type="Proteomes" id="UP000887568">
    <property type="component" value="Unplaced"/>
</dbReference>
<dbReference type="InterPro" id="IPR008146">
    <property type="entry name" value="Gln_synth_cat_dom"/>
</dbReference>
<evidence type="ECO:0000256" key="1">
    <source>
        <dbReference type="ARBA" id="ARBA00009897"/>
    </source>
</evidence>
<dbReference type="PANTHER" id="PTHR43407">
    <property type="entry name" value="GLUTAMINE SYNTHETASE"/>
    <property type="match status" value="1"/>
</dbReference>
<dbReference type="Pfam" id="PF00120">
    <property type="entry name" value="Gln-synt_C"/>
    <property type="match status" value="1"/>
</dbReference>
<evidence type="ECO:0000256" key="2">
    <source>
        <dbReference type="ARBA" id="ARBA00037583"/>
    </source>
</evidence>
<comment type="function">
    <text evidence="2">May act as a component of the cytoskeleton or as a chaperone for the reorganization of intermediate filament proteins during terminal differentiation in the lens. Does not seem to have enzymatic activity.</text>
</comment>
<protein>
    <recommendedName>
        <fullName evidence="4">Lengsin</fullName>
    </recommendedName>
    <alternativeName>
        <fullName evidence="5">Glutamate-ammonia ligase domain-containing protein 1</fullName>
    </alternativeName>
</protein>
<evidence type="ECO:0000256" key="5">
    <source>
        <dbReference type="ARBA" id="ARBA00042675"/>
    </source>
</evidence>
<dbReference type="GO" id="GO:0016020">
    <property type="term" value="C:membrane"/>
    <property type="evidence" value="ECO:0007669"/>
    <property type="project" value="TreeGrafter"/>
</dbReference>
<dbReference type="AlphaFoldDB" id="A0A914AID5"/>
<dbReference type="SUPFAM" id="SSF55931">
    <property type="entry name" value="Glutamine synthetase/guanido kinase"/>
    <property type="match status" value="1"/>
</dbReference>
<dbReference type="GO" id="GO:0005737">
    <property type="term" value="C:cytoplasm"/>
    <property type="evidence" value="ECO:0007669"/>
    <property type="project" value="TreeGrafter"/>
</dbReference>
<sequence length="402" mass="44933">MADKEDADSIIMRMRNLGARNIRFEISDLFDRSQSTVVPQNKYHELATEGLEFPLPGIFHDTDSTYKSVYHDKIGVLKPDFDSTLFRLPLSDGLALTLAEPHLDGSPLPTYPRHIARKQLDRLGELGFTLKSAFHLEFYLVAPGDSISAELLASFLNTLQGIGMEPLFLKTGKLPNYIDGTYKEEPGIKGADFAHLFKTFMKEATVGRGADVSFFSKYLRDPQFQKNCFLYFRHSLWDAEGKKDLTHDPESPLGLTETAQHWLAGILEHMPAITRFMFPTDFCWKHRSTKTETVNDKWEKDGSGSSMRLHAGGEGKTFVETRQGTGRCNPYLLMAAVVAAGIDGIEKKLPLPEAGAESGKEVPTFHRKASEAFEADEVLINALGAGEDFIKLFKAKYEGIDE</sequence>
<dbReference type="GO" id="GO:0004356">
    <property type="term" value="F:glutamine synthetase activity"/>
    <property type="evidence" value="ECO:0007669"/>
    <property type="project" value="InterPro"/>
</dbReference>
<evidence type="ECO:0000256" key="3">
    <source>
        <dbReference type="ARBA" id="ARBA00038790"/>
    </source>
</evidence>
<dbReference type="RefSeq" id="XP_038063301.1">
    <property type="nucleotide sequence ID" value="XM_038207373.1"/>
</dbReference>
<dbReference type="PROSITE" id="PS51987">
    <property type="entry name" value="GS_CATALYTIC"/>
    <property type="match status" value="1"/>
</dbReference>
<dbReference type="InterPro" id="IPR014746">
    <property type="entry name" value="Gln_synth/guanido_kin_cat_dom"/>
</dbReference>
<dbReference type="SMART" id="SM01230">
    <property type="entry name" value="Gln-synt_C"/>
    <property type="match status" value="1"/>
</dbReference>
<evidence type="ECO:0000313" key="9">
    <source>
        <dbReference type="EnsemblMetazoa" id="XP_038063301.1"/>
    </source>
</evidence>
<comment type="subunit">
    <text evidence="3">Dodecamer. Interacts with BFSP2 and VIM.</text>
</comment>
<evidence type="ECO:0000256" key="6">
    <source>
        <dbReference type="PROSITE-ProRule" id="PRU01331"/>
    </source>
</evidence>
<reference evidence="9" key="1">
    <citation type="submission" date="2022-11" db="UniProtKB">
        <authorList>
            <consortium name="EnsemblMetazoa"/>
        </authorList>
    </citation>
    <scope>IDENTIFICATION</scope>
</reference>
<dbReference type="OMA" id="SHHEVGQ"/>
<evidence type="ECO:0000313" key="10">
    <source>
        <dbReference type="Proteomes" id="UP000887568"/>
    </source>
</evidence>
<dbReference type="GeneID" id="119733990"/>
<organism evidence="9 10">
    <name type="scientific">Patiria miniata</name>
    <name type="common">Bat star</name>
    <name type="synonym">Asterina miniata</name>
    <dbReference type="NCBI Taxonomy" id="46514"/>
    <lineage>
        <taxon>Eukaryota</taxon>
        <taxon>Metazoa</taxon>
        <taxon>Echinodermata</taxon>
        <taxon>Eleutherozoa</taxon>
        <taxon>Asterozoa</taxon>
        <taxon>Asteroidea</taxon>
        <taxon>Valvatacea</taxon>
        <taxon>Valvatida</taxon>
        <taxon>Asterinidae</taxon>
        <taxon>Patiria</taxon>
    </lineage>
</organism>
<dbReference type="Gene3D" id="3.30.590.10">
    <property type="entry name" value="Glutamine synthetase/guanido kinase, catalytic domain"/>
    <property type="match status" value="1"/>
</dbReference>
<feature type="domain" description="GS catalytic" evidence="8">
    <location>
        <begin position="112"/>
        <end position="402"/>
    </location>
</feature>
<name>A0A914AID5_PATMI</name>
<comment type="similarity">
    <text evidence="1 6 7">Belongs to the glutamine synthetase family.</text>
</comment>
<evidence type="ECO:0000256" key="7">
    <source>
        <dbReference type="RuleBase" id="RU000384"/>
    </source>
</evidence>
<dbReference type="PANTHER" id="PTHR43407:SF1">
    <property type="entry name" value="LENGSIN"/>
    <property type="match status" value="1"/>
</dbReference>
<dbReference type="EnsemblMetazoa" id="XM_038207373.1">
    <property type="protein sequence ID" value="XP_038063301.1"/>
    <property type="gene ID" value="LOC119733990"/>
</dbReference>
<proteinExistence type="inferred from homology"/>